<sequence length="144" mass="15550">MKKIFQISQVWVVVVMSVFLVSCEKSEMDGLVPAAQASDLKKGDAPGQIKKNDPSQTADSVFIVTFFDANNTLNSEADVQALANSIAGPIAFEQTYWEGTKGFAAPLTASQVYTFRHDSRVEFVEADGPIYPAGATETSFAFAD</sequence>
<dbReference type="Pfam" id="PF05922">
    <property type="entry name" value="Inhibitor_I9"/>
    <property type="match status" value="1"/>
</dbReference>
<keyword evidence="3" id="KW-1185">Reference proteome</keyword>
<reference evidence="2 3" key="1">
    <citation type="submission" date="2019-09" db="EMBL/GenBank/DDBJ databases">
        <title>Genome sequence of Adhaeribacter sp. M2.</title>
        <authorList>
            <person name="Srinivasan S."/>
        </authorList>
    </citation>
    <scope>NUCLEOTIDE SEQUENCE [LARGE SCALE GENOMIC DNA]</scope>
    <source>
        <strain evidence="2 3">M2</strain>
    </source>
</reference>
<gene>
    <name evidence="2" type="ORF">F0P94_16365</name>
</gene>
<dbReference type="SUPFAM" id="SSF54897">
    <property type="entry name" value="Protease propeptides/inhibitors"/>
    <property type="match status" value="1"/>
</dbReference>
<dbReference type="AlphaFoldDB" id="A0A5N1IQ66"/>
<proteinExistence type="predicted"/>
<dbReference type="InterPro" id="IPR037045">
    <property type="entry name" value="S8pro/Inhibitor_I9_sf"/>
</dbReference>
<dbReference type="InterPro" id="IPR010259">
    <property type="entry name" value="S8pro/Inhibitor_I9"/>
</dbReference>
<protein>
    <recommendedName>
        <fullName evidence="1">Inhibitor I9 domain-containing protein</fullName>
    </recommendedName>
</protein>
<accession>A0A5N1IQ66</accession>
<dbReference type="PROSITE" id="PS51257">
    <property type="entry name" value="PROKAR_LIPOPROTEIN"/>
    <property type="match status" value="1"/>
</dbReference>
<evidence type="ECO:0000259" key="1">
    <source>
        <dbReference type="Pfam" id="PF05922"/>
    </source>
</evidence>
<dbReference type="EMBL" id="VTWT01000010">
    <property type="protein sequence ID" value="KAA9325991.1"/>
    <property type="molecule type" value="Genomic_DNA"/>
</dbReference>
<organism evidence="2 3">
    <name type="scientific">Adhaeribacter soli</name>
    <dbReference type="NCBI Taxonomy" id="2607655"/>
    <lineage>
        <taxon>Bacteria</taxon>
        <taxon>Pseudomonadati</taxon>
        <taxon>Bacteroidota</taxon>
        <taxon>Cytophagia</taxon>
        <taxon>Cytophagales</taxon>
        <taxon>Hymenobacteraceae</taxon>
        <taxon>Adhaeribacter</taxon>
    </lineage>
</organism>
<comment type="caution">
    <text evidence="2">The sequence shown here is derived from an EMBL/GenBank/DDBJ whole genome shotgun (WGS) entry which is preliminary data.</text>
</comment>
<feature type="domain" description="Inhibitor I9" evidence="1">
    <location>
        <begin position="62"/>
        <end position="129"/>
    </location>
</feature>
<dbReference type="Gene3D" id="3.30.70.80">
    <property type="entry name" value="Peptidase S8 propeptide/proteinase inhibitor I9"/>
    <property type="match status" value="1"/>
</dbReference>
<dbReference type="RefSeq" id="WP_150905005.1">
    <property type="nucleotide sequence ID" value="NZ_VTWT01000010.1"/>
</dbReference>
<dbReference type="Proteomes" id="UP000326570">
    <property type="component" value="Unassembled WGS sequence"/>
</dbReference>
<evidence type="ECO:0000313" key="2">
    <source>
        <dbReference type="EMBL" id="KAA9325991.1"/>
    </source>
</evidence>
<evidence type="ECO:0000313" key="3">
    <source>
        <dbReference type="Proteomes" id="UP000326570"/>
    </source>
</evidence>
<name>A0A5N1IQ66_9BACT</name>